<dbReference type="AlphaFoldDB" id="A0A0B7NAV5"/>
<dbReference type="Pfam" id="PF09302">
    <property type="entry name" value="XLF"/>
    <property type="match status" value="1"/>
</dbReference>
<dbReference type="STRING" id="35722.A0A0B7NAV5"/>
<dbReference type="PANTHER" id="PTHR32235:SF1">
    <property type="entry name" value="NON-HOMOLOGOUS END-JOINING FACTOR 1"/>
    <property type="match status" value="1"/>
</dbReference>
<feature type="region of interest" description="Disordered" evidence="8">
    <location>
        <begin position="203"/>
        <end position="230"/>
    </location>
</feature>
<feature type="compositionally biased region" description="Basic and acidic residues" evidence="8">
    <location>
        <begin position="216"/>
        <end position="230"/>
    </location>
</feature>
<dbReference type="InterPro" id="IPR052287">
    <property type="entry name" value="NHEJ_factor"/>
</dbReference>
<dbReference type="Gene3D" id="2.170.210.10">
    <property type="entry name" value="DNA double-strand break repair and VJ recombination XRCC4, N-terminal"/>
    <property type="match status" value="1"/>
</dbReference>
<dbReference type="EMBL" id="LN732612">
    <property type="protein sequence ID" value="CEP15635.1"/>
    <property type="molecule type" value="Genomic_DNA"/>
</dbReference>
<dbReference type="Proteomes" id="UP000054107">
    <property type="component" value="Unassembled WGS sequence"/>
</dbReference>
<evidence type="ECO:0000256" key="3">
    <source>
        <dbReference type="ARBA" id="ARBA00023125"/>
    </source>
</evidence>
<evidence type="ECO:0000259" key="9">
    <source>
        <dbReference type="Pfam" id="PF09302"/>
    </source>
</evidence>
<proteinExistence type="inferred from homology"/>
<dbReference type="GO" id="GO:0006303">
    <property type="term" value="P:double-strand break repair via nonhomologous end joining"/>
    <property type="evidence" value="ECO:0007669"/>
    <property type="project" value="UniProtKB-ARBA"/>
</dbReference>
<dbReference type="InterPro" id="IPR015381">
    <property type="entry name" value="XLF-like_N"/>
</dbReference>
<protein>
    <recommendedName>
        <fullName evidence="7">Non-homologous end-joining factor 1</fullName>
    </recommendedName>
</protein>
<evidence type="ECO:0000256" key="8">
    <source>
        <dbReference type="SAM" id="MobiDB-lite"/>
    </source>
</evidence>
<evidence type="ECO:0000256" key="7">
    <source>
        <dbReference type="ARBA" id="ARBA00044529"/>
    </source>
</evidence>
<keyword evidence="3" id="KW-0238">DNA-binding</keyword>
<sequence>MLLDTLHNEKLLNVPWTIRRVENKTFYIKYMFEEKEYVTLVTDLRLVWFEYGDFERIQQNARVQNIDIESEKEAIAVLTRLKQLFIDSISRCSIKKEVGKLKLHCKPSMSQIQNRINTLSWIFNCELLDPETVNDNALSGPQVIYEHFIQPSQTIVNHFTENMSDDNQIKLKMAKASASMFSTTSLSYISDLINDKNIGTIATATPMSPDEPEPPSPKKEISIITDEELKERKRREAQLLEQEERKRLMAASKKRRRL</sequence>
<reference evidence="10 11" key="1">
    <citation type="submission" date="2014-09" db="EMBL/GenBank/DDBJ databases">
        <authorList>
            <person name="Ellenberger Sabrina"/>
        </authorList>
    </citation>
    <scope>NUCLEOTIDE SEQUENCE [LARGE SCALE GENOMIC DNA]</scope>
    <source>
        <strain evidence="10 11">CBS 412.66</strain>
    </source>
</reference>
<keyword evidence="4" id="KW-0234">DNA repair</keyword>
<keyword evidence="11" id="KW-1185">Reference proteome</keyword>
<feature type="domain" description="XLF-like N-terminal" evidence="9">
    <location>
        <begin position="15"/>
        <end position="126"/>
    </location>
</feature>
<dbReference type="GO" id="GO:0032807">
    <property type="term" value="C:DNA ligase IV complex"/>
    <property type="evidence" value="ECO:0007669"/>
    <property type="project" value="TreeGrafter"/>
</dbReference>
<comment type="similarity">
    <text evidence="6">Belongs to the XRCC4-XLF family. XLF subfamily.</text>
</comment>
<comment type="subcellular location">
    <subcellularLocation>
        <location evidence="1">Nucleus</location>
    </subcellularLocation>
</comment>
<evidence type="ECO:0000256" key="2">
    <source>
        <dbReference type="ARBA" id="ARBA00022763"/>
    </source>
</evidence>
<evidence type="ECO:0000256" key="6">
    <source>
        <dbReference type="ARBA" id="ARBA00025747"/>
    </source>
</evidence>
<keyword evidence="5" id="KW-0539">Nucleus</keyword>
<dbReference type="CDD" id="cd22285">
    <property type="entry name" value="HD_XLF_N"/>
    <property type="match status" value="1"/>
</dbReference>
<dbReference type="OrthoDB" id="2155935at2759"/>
<accession>A0A0B7NAV5</accession>
<gene>
    <name evidence="10" type="primary">PARPA_09873.1 scaffold 39137</name>
</gene>
<evidence type="ECO:0000256" key="5">
    <source>
        <dbReference type="ARBA" id="ARBA00023242"/>
    </source>
</evidence>
<name>A0A0B7NAV5_9FUNG</name>
<keyword evidence="2" id="KW-0227">DNA damage</keyword>
<dbReference type="InterPro" id="IPR038051">
    <property type="entry name" value="XRCC4-like_N_sf"/>
</dbReference>
<dbReference type="PANTHER" id="PTHR32235">
    <property type="entry name" value="NON-HOMOLOGOUS END-JOINING FACTOR 1"/>
    <property type="match status" value="1"/>
</dbReference>
<evidence type="ECO:0000313" key="11">
    <source>
        <dbReference type="Proteomes" id="UP000054107"/>
    </source>
</evidence>
<evidence type="ECO:0000256" key="1">
    <source>
        <dbReference type="ARBA" id="ARBA00004123"/>
    </source>
</evidence>
<evidence type="ECO:0000313" key="10">
    <source>
        <dbReference type="EMBL" id="CEP15635.1"/>
    </source>
</evidence>
<evidence type="ECO:0000256" key="4">
    <source>
        <dbReference type="ARBA" id="ARBA00023204"/>
    </source>
</evidence>
<dbReference type="GO" id="GO:0045027">
    <property type="term" value="F:DNA end binding"/>
    <property type="evidence" value="ECO:0007669"/>
    <property type="project" value="TreeGrafter"/>
</dbReference>
<organism evidence="10 11">
    <name type="scientific">Parasitella parasitica</name>
    <dbReference type="NCBI Taxonomy" id="35722"/>
    <lineage>
        <taxon>Eukaryota</taxon>
        <taxon>Fungi</taxon>
        <taxon>Fungi incertae sedis</taxon>
        <taxon>Mucoromycota</taxon>
        <taxon>Mucoromycotina</taxon>
        <taxon>Mucoromycetes</taxon>
        <taxon>Mucorales</taxon>
        <taxon>Mucorineae</taxon>
        <taxon>Mucoraceae</taxon>
        <taxon>Parasitella</taxon>
    </lineage>
</organism>